<dbReference type="AlphaFoldDB" id="A0AAD5YUM6"/>
<dbReference type="PROSITE" id="PS50837">
    <property type="entry name" value="NACHT"/>
    <property type="match status" value="1"/>
</dbReference>
<dbReference type="Gene3D" id="3.40.50.300">
    <property type="entry name" value="P-loop containing nucleotide triphosphate hydrolases"/>
    <property type="match status" value="1"/>
</dbReference>
<evidence type="ECO:0000256" key="2">
    <source>
        <dbReference type="SAM" id="MobiDB-lite"/>
    </source>
</evidence>
<comment type="caution">
    <text evidence="4">The sequence shown here is derived from an EMBL/GenBank/DDBJ whole genome shotgun (WGS) entry which is preliminary data.</text>
</comment>
<keyword evidence="5" id="KW-1185">Reference proteome</keyword>
<protein>
    <recommendedName>
        <fullName evidence="3">NACHT domain-containing protein</fullName>
    </recommendedName>
</protein>
<proteinExistence type="predicted"/>
<dbReference type="PANTHER" id="PTHR10039:SF14">
    <property type="entry name" value="NACHT DOMAIN-CONTAINING PROTEIN"/>
    <property type="match status" value="1"/>
</dbReference>
<accession>A0AAD5YUM6</accession>
<dbReference type="SUPFAM" id="SSF52540">
    <property type="entry name" value="P-loop containing nucleoside triphosphate hydrolases"/>
    <property type="match status" value="1"/>
</dbReference>
<dbReference type="PANTHER" id="PTHR10039">
    <property type="entry name" value="AMELOGENIN"/>
    <property type="match status" value="1"/>
</dbReference>
<evidence type="ECO:0000256" key="1">
    <source>
        <dbReference type="ARBA" id="ARBA00022737"/>
    </source>
</evidence>
<gene>
    <name evidence="4" type="ORF">NP233_g1660</name>
</gene>
<dbReference type="EMBL" id="JANIEX010000063">
    <property type="protein sequence ID" value="KAJ3574600.1"/>
    <property type="molecule type" value="Genomic_DNA"/>
</dbReference>
<keyword evidence="1" id="KW-0677">Repeat</keyword>
<evidence type="ECO:0000313" key="5">
    <source>
        <dbReference type="Proteomes" id="UP001213000"/>
    </source>
</evidence>
<reference evidence="4" key="1">
    <citation type="submission" date="2022-07" db="EMBL/GenBank/DDBJ databases">
        <title>Genome Sequence of Leucocoprinus birnbaumii.</title>
        <authorList>
            <person name="Buettner E."/>
        </authorList>
    </citation>
    <scope>NUCLEOTIDE SEQUENCE</scope>
    <source>
        <strain evidence="4">VT141</strain>
    </source>
</reference>
<organism evidence="4 5">
    <name type="scientific">Leucocoprinus birnbaumii</name>
    <dbReference type="NCBI Taxonomy" id="56174"/>
    <lineage>
        <taxon>Eukaryota</taxon>
        <taxon>Fungi</taxon>
        <taxon>Dikarya</taxon>
        <taxon>Basidiomycota</taxon>
        <taxon>Agaricomycotina</taxon>
        <taxon>Agaricomycetes</taxon>
        <taxon>Agaricomycetidae</taxon>
        <taxon>Agaricales</taxon>
        <taxon>Agaricineae</taxon>
        <taxon>Agaricaceae</taxon>
        <taxon>Leucocoprinus</taxon>
    </lineage>
</organism>
<dbReference type="Proteomes" id="UP001213000">
    <property type="component" value="Unassembled WGS sequence"/>
</dbReference>
<evidence type="ECO:0000313" key="4">
    <source>
        <dbReference type="EMBL" id="KAJ3574600.1"/>
    </source>
</evidence>
<dbReference type="InterPro" id="IPR027417">
    <property type="entry name" value="P-loop_NTPase"/>
</dbReference>
<feature type="region of interest" description="Disordered" evidence="2">
    <location>
        <begin position="1"/>
        <end position="72"/>
    </location>
</feature>
<dbReference type="InterPro" id="IPR007111">
    <property type="entry name" value="NACHT_NTPase"/>
</dbReference>
<dbReference type="Pfam" id="PF24883">
    <property type="entry name" value="NPHP3_N"/>
    <property type="match status" value="1"/>
</dbReference>
<feature type="domain" description="NACHT" evidence="3">
    <location>
        <begin position="155"/>
        <end position="298"/>
    </location>
</feature>
<evidence type="ECO:0000259" key="3">
    <source>
        <dbReference type="PROSITE" id="PS50837"/>
    </source>
</evidence>
<dbReference type="InterPro" id="IPR056884">
    <property type="entry name" value="NPHP3-like_N"/>
</dbReference>
<sequence>MLTQGHEMNPSESEEAAPSNYVTPAAHTGDSKKRKRRLGNEKKAAEESTGASQDDSDDGHLLPKSKQAKVESNYEQHTAGIFSHAKNTVINNSVFQNVQSVELDSFMSELLKHTISDAAFDSSARDPPPRCHPGTRLSSMRRLLAFSKARESLTRLLWLTGPAGVGKSAIMQSVAESTDSFMAIFFFRVNLWDNVSRVIPTLAFQIAAQHLSYRDFIRRSIGSDPTLPTKSLKAQFDSFIVRPFARGTLVISAPLLILIDGLDECRGIDSQCQLLGLVTAFISEHPSAPIVWVIASRPEPHITSFFDLPKHKNIYVKEGISVSSDESCADVERYLRAEFGRIRQSHDALRFFHQWPKEKDFILIASTAKGLFAYSSTAARFIGDPAYGDPDCQLLTLLSVIEATEHRDDHHPNPMAQLYGLYDHIYERIPSKHVPTVKEIYLSWNRSNFGDTHSHTVAEICDWLSLPPITAYGAFRWLHSVMRIPPPELGHRNSLEIYHKSFLDYLEVKFPDHRDEAIKQNLLCSLRVLGQIPERPVKDFHEVSRHIELVWPREDEHLKTHLRYHSMYKRASASLARHLGQGVVKSAAVGNTSLRHGLRVMHPFTAYNVLYALDQRPEFLSGPQLQDNEFITPIELLPPEYTRRLDYANLDIHARSEEQGSCVKWHTTHSFDEGCGEQYLAPIHSAVSWTYSCTKDFEEALNLVRQKSPHQQVVLFRGLDESALVMGEFVDPRDDNFVWKFSLFKKTDQYS</sequence>
<name>A0AAD5YUM6_9AGAR</name>